<keyword evidence="2" id="KW-1185">Reference proteome</keyword>
<protein>
    <submittedName>
        <fullName evidence="1">Uncharacterized protein</fullName>
    </submittedName>
</protein>
<evidence type="ECO:0000313" key="1">
    <source>
        <dbReference type="EMBL" id="NHN28145.1"/>
    </source>
</evidence>
<organism evidence="1 2">
    <name type="scientific">Flavobacterium jejuense</name>
    <dbReference type="NCBI Taxonomy" id="1544455"/>
    <lineage>
        <taxon>Bacteria</taxon>
        <taxon>Pseudomonadati</taxon>
        <taxon>Bacteroidota</taxon>
        <taxon>Flavobacteriia</taxon>
        <taxon>Flavobacteriales</taxon>
        <taxon>Flavobacteriaceae</taxon>
        <taxon>Flavobacterium</taxon>
    </lineage>
</organism>
<dbReference type="RefSeq" id="WP_140964645.1">
    <property type="nucleotide sequence ID" value="NZ_VEVQ02000028.1"/>
</dbReference>
<dbReference type="EMBL" id="VEVQ02000028">
    <property type="protein sequence ID" value="NHN28145.1"/>
    <property type="molecule type" value="Genomic_DNA"/>
</dbReference>
<reference evidence="1 2" key="2">
    <citation type="submission" date="2020-02" db="EMBL/GenBank/DDBJ databases">
        <title>Flavobacterium profundi sp. nov., isolated from a deep-sea seamount.</title>
        <authorList>
            <person name="Zhang D.-C."/>
        </authorList>
    </citation>
    <scope>NUCLEOTIDE SEQUENCE [LARGE SCALE GENOMIC DNA]</scope>
    <source>
        <strain evidence="1 2">EC11</strain>
    </source>
</reference>
<dbReference type="Proteomes" id="UP000817854">
    <property type="component" value="Unassembled WGS sequence"/>
</dbReference>
<reference evidence="2" key="1">
    <citation type="submission" date="2019-05" db="EMBL/GenBank/DDBJ databases">
        <title>Flavobacterium profundi sp. nov., isolated from a deep-sea seamount.</title>
        <authorList>
            <person name="Zhang D.-C."/>
        </authorList>
    </citation>
    <scope>NUCLEOTIDE SEQUENCE [LARGE SCALE GENOMIC DNA]</scope>
    <source>
        <strain evidence="2">EC11</strain>
    </source>
</reference>
<proteinExistence type="predicted"/>
<evidence type="ECO:0000313" key="2">
    <source>
        <dbReference type="Proteomes" id="UP000817854"/>
    </source>
</evidence>
<accession>A0ABX0IW45</accession>
<sequence length="195" mass="22809">MDLIYQDNKISCYTDKEIRGNGIVNIQLLNNKFTILNLSGSIFEEFFFKDNEYTIKNNLKEIIARKVILNLDFFSLEFDCNEIIEDEEFIYIYLNSELKKIKKSNYLINYSTWNDYVKNSYVKILKDNLLIVKTDYGEKALSDSVNHTYRVESLLGDSLFLKTTSTGCCNCTENIEGFVKWKNNTELLVDICIID</sequence>
<gene>
    <name evidence="1" type="ORF">FIA58_020905</name>
</gene>
<comment type="caution">
    <text evidence="1">The sequence shown here is derived from an EMBL/GenBank/DDBJ whole genome shotgun (WGS) entry which is preliminary data.</text>
</comment>
<name>A0ABX0IW45_9FLAO</name>